<evidence type="ECO:0000256" key="6">
    <source>
        <dbReference type="ARBA" id="ARBA00023242"/>
    </source>
</evidence>
<evidence type="ECO:0000313" key="9">
    <source>
        <dbReference type="EMBL" id="EYE92893.1"/>
    </source>
</evidence>
<evidence type="ECO:0000256" key="3">
    <source>
        <dbReference type="ARBA" id="ARBA00023015"/>
    </source>
</evidence>
<accession>A0A017S775</accession>
<reference evidence="10" key="1">
    <citation type="journal article" date="2014" name="Nat. Commun.">
        <title>Genomic adaptations of the halophilic Dead Sea filamentous fungus Eurotium rubrum.</title>
        <authorList>
            <person name="Kis-Papo T."/>
            <person name="Weig A.R."/>
            <person name="Riley R."/>
            <person name="Persoh D."/>
            <person name="Salamov A."/>
            <person name="Sun H."/>
            <person name="Lipzen A."/>
            <person name="Wasser S.P."/>
            <person name="Rambold G."/>
            <person name="Grigoriev I.V."/>
            <person name="Nevo E."/>
        </authorList>
    </citation>
    <scope>NUCLEOTIDE SEQUENCE [LARGE SCALE GENOMIC DNA]</scope>
    <source>
        <strain evidence="10">CBS 135680</strain>
    </source>
</reference>
<dbReference type="InterPro" id="IPR036864">
    <property type="entry name" value="Zn2-C6_fun-type_DNA-bd_sf"/>
</dbReference>
<feature type="region of interest" description="Disordered" evidence="7">
    <location>
        <begin position="45"/>
        <end position="81"/>
    </location>
</feature>
<dbReference type="CDD" id="cd00067">
    <property type="entry name" value="GAL4"/>
    <property type="match status" value="1"/>
</dbReference>
<dbReference type="Pfam" id="PF04082">
    <property type="entry name" value="Fungal_trans"/>
    <property type="match status" value="1"/>
</dbReference>
<dbReference type="Gene3D" id="4.10.240.10">
    <property type="entry name" value="Zn(2)-C6 fungal-type DNA-binding domain"/>
    <property type="match status" value="1"/>
</dbReference>
<dbReference type="PANTHER" id="PTHR47171:SF1">
    <property type="entry name" value="ZN(II)2CYS6 TRANSCRIPTION FACTOR (EUROFUNG)"/>
    <property type="match status" value="1"/>
</dbReference>
<keyword evidence="2" id="KW-0862">Zinc</keyword>
<evidence type="ECO:0000256" key="2">
    <source>
        <dbReference type="ARBA" id="ARBA00022833"/>
    </source>
</evidence>
<dbReference type="GO" id="GO:0003677">
    <property type="term" value="F:DNA binding"/>
    <property type="evidence" value="ECO:0007669"/>
    <property type="project" value="UniProtKB-KW"/>
</dbReference>
<organism evidence="9 10">
    <name type="scientific">Aspergillus ruber (strain CBS 135680)</name>
    <dbReference type="NCBI Taxonomy" id="1388766"/>
    <lineage>
        <taxon>Eukaryota</taxon>
        <taxon>Fungi</taxon>
        <taxon>Dikarya</taxon>
        <taxon>Ascomycota</taxon>
        <taxon>Pezizomycotina</taxon>
        <taxon>Eurotiomycetes</taxon>
        <taxon>Eurotiomycetidae</taxon>
        <taxon>Eurotiales</taxon>
        <taxon>Aspergillaceae</taxon>
        <taxon>Aspergillus</taxon>
        <taxon>Aspergillus subgen. Aspergillus</taxon>
    </lineage>
</organism>
<evidence type="ECO:0000259" key="8">
    <source>
        <dbReference type="PROSITE" id="PS50048"/>
    </source>
</evidence>
<keyword evidence="5" id="KW-0804">Transcription</keyword>
<keyword evidence="10" id="KW-1185">Reference proteome</keyword>
<dbReference type="GO" id="GO:0000981">
    <property type="term" value="F:DNA-binding transcription factor activity, RNA polymerase II-specific"/>
    <property type="evidence" value="ECO:0007669"/>
    <property type="project" value="InterPro"/>
</dbReference>
<evidence type="ECO:0000313" key="10">
    <source>
        <dbReference type="Proteomes" id="UP000019804"/>
    </source>
</evidence>
<dbReference type="InterPro" id="IPR052073">
    <property type="entry name" value="Amide_Lactam_Regulators"/>
</dbReference>
<dbReference type="GO" id="GO:0008270">
    <property type="term" value="F:zinc ion binding"/>
    <property type="evidence" value="ECO:0007669"/>
    <property type="project" value="InterPro"/>
</dbReference>
<dbReference type="OrthoDB" id="5121955at2759"/>
<keyword evidence="3" id="KW-0805">Transcription regulation</keyword>
<evidence type="ECO:0000256" key="5">
    <source>
        <dbReference type="ARBA" id="ARBA00023163"/>
    </source>
</evidence>
<dbReference type="HOGENOM" id="CLU_006329_5_0_1"/>
<feature type="compositionally biased region" description="Basic residues" evidence="7">
    <location>
        <begin position="45"/>
        <end position="55"/>
    </location>
</feature>
<dbReference type="CDD" id="cd12148">
    <property type="entry name" value="fungal_TF_MHR"/>
    <property type="match status" value="1"/>
</dbReference>
<dbReference type="PROSITE" id="PS50048">
    <property type="entry name" value="ZN2_CY6_FUNGAL_2"/>
    <property type="match status" value="1"/>
</dbReference>
<dbReference type="Pfam" id="PF00172">
    <property type="entry name" value="Zn_clus"/>
    <property type="match status" value="1"/>
</dbReference>
<dbReference type="GeneID" id="63692965"/>
<keyword evidence="1" id="KW-0479">Metal-binding</keyword>
<dbReference type="SMART" id="SM00066">
    <property type="entry name" value="GAL4"/>
    <property type="match status" value="1"/>
</dbReference>
<dbReference type="AlphaFoldDB" id="A0A017S775"/>
<dbReference type="PANTHER" id="PTHR47171">
    <property type="entry name" value="FARA-RELATED"/>
    <property type="match status" value="1"/>
</dbReference>
<dbReference type="EMBL" id="KK088434">
    <property type="protein sequence ID" value="EYE92893.1"/>
    <property type="molecule type" value="Genomic_DNA"/>
</dbReference>
<dbReference type="SUPFAM" id="SSF57701">
    <property type="entry name" value="Zn2/Cys6 DNA-binding domain"/>
    <property type="match status" value="1"/>
</dbReference>
<dbReference type="InterPro" id="IPR007219">
    <property type="entry name" value="XnlR_reg_dom"/>
</dbReference>
<dbReference type="GO" id="GO:0006351">
    <property type="term" value="P:DNA-templated transcription"/>
    <property type="evidence" value="ECO:0007669"/>
    <property type="project" value="InterPro"/>
</dbReference>
<sequence>MPPTRAKKACTTCNRRRIRCNVMDQQPCANCVALDTHCEIGVSRRGKYPRSKIHRGTPQQRQQEHVHPQISKPVSALPASSWKTPASENYVQINHPERIVLKPSLSHTQQTVFLGESSPLTCVIDEGRTRSPDKGYANEISKTRLHYPIPERLDANTTRDETLRAHKSTMKEQLTRSGVFSFPSKDIRESLLQAYFTWFHPCFPILDRKAIHDTYKNETIPPLLLQSMLFIGVSLCPDTTFAKIGFPTRYCAKVLFHSRARAIYDADWESNKITKLQALFLLSFWRGGPNEERDTRFWLEVGICLAQKRGMHVMSKLSFQSGREEMLWKRIWWAYYIRDQQSSAALGLPARIRDEDCDVAMLEPKDIQDEEGVEDQTIFGVQRAEHIPYPIEMAKLTRLLRAIVSTQYLPRQPTTNGTSRETLHSQLAEWESQLPSEMKLGSQSTPSAIFLTGLLHMTYNNLYILLYRPLFLHPTTTTTTTTEAQGTIALEAATRSTRIIEDMLSHNLVQHGPNHLITHAFSTLCIHTINCCRTTGTTRKLAEHRARLCLLGLQELQKSWDLENWVLDLFFRCLDESTAHCLRSGESPVSEMGMGRSHGVDNLSGGSTEANNVTGAIALDNSQPWQDPSPELIAPNDWYGLFNFTDDYTEVLGTSSQPDSLNLQSLEFLYRFL</sequence>
<dbReference type="SMART" id="SM00906">
    <property type="entry name" value="Fungal_trans"/>
    <property type="match status" value="1"/>
</dbReference>
<evidence type="ECO:0000256" key="1">
    <source>
        <dbReference type="ARBA" id="ARBA00022723"/>
    </source>
</evidence>
<name>A0A017S775_ASPRC</name>
<evidence type="ECO:0000256" key="7">
    <source>
        <dbReference type="SAM" id="MobiDB-lite"/>
    </source>
</evidence>
<keyword evidence="4" id="KW-0238">DNA-binding</keyword>
<feature type="domain" description="Zn(2)-C6 fungal-type" evidence="8">
    <location>
        <begin position="9"/>
        <end position="40"/>
    </location>
</feature>
<dbReference type="Proteomes" id="UP000019804">
    <property type="component" value="Unassembled WGS sequence"/>
</dbReference>
<dbReference type="InterPro" id="IPR001138">
    <property type="entry name" value="Zn2Cys6_DnaBD"/>
</dbReference>
<evidence type="ECO:0000256" key="4">
    <source>
        <dbReference type="ARBA" id="ARBA00023125"/>
    </source>
</evidence>
<keyword evidence="6" id="KW-0539">Nucleus</keyword>
<proteinExistence type="predicted"/>
<dbReference type="STRING" id="1388766.A0A017S775"/>
<dbReference type="RefSeq" id="XP_040636581.1">
    <property type="nucleotide sequence ID" value="XM_040777841.1"/>
</dbReference>
<gene>
    <name evidence="9" type="ORF">EURHEDRAFT_170052</name>
</gene>
<protein>
    <submittedName>
        <fullName evidence="9">Zn(II)2Cys6 transcription factor</fullName>
    </submittedName>
</protein>